<keyword evidence="2" id="KW-1185">Reference proteome</keyword>
<evidence type="ECO:0000313" key="1">
    <source>
        <dbReference type="EMBL" id="QDV04534.1"/>
    </source>
</evidence>
<dbReference type="AlphaFoldDB" id="A0A518EKB5"/>
<reference evidence="1 2" key="1">
    <citation type="submission" date="2019-02" db="EMBL/GenBank/DDBJ databases">
        <title>Deep-cultivation of Planctomycetes and their phenomic and genomic characterization uncovers novel biology.</title>
        <authorList>
            <person name="Wiegand S."/>
            <person name="Jogler M."/>
            <person name="Boedeker C."/>
            <person name="Pinto D."/>
            <person name="Vollmers J."/>
            <person name="Rivas-Marin E."/>
            <person name="Kohn T."/>
            <person name="Peeters S.H."/>
            <person name="Heuer A."/>
            <person name="Rast P."/>
            <person name="Oberbeckmann S."/>
            <person name="Bunk B."/>
            <person name="Jeske O."/>
            <person name="Meyerdierks A."/>
            <person name="Storesund J.E."/>
            <person name="Kallscheuer N."/>
            <person name="Luecker S."/>
            <person name="Lage O.M."/>
            <person name="Pohl T."/>
            <person name="Merkel B.J."/>
            <person name="Hornburger P."/>
            <person name="Mueller R.-W."/>
            <person name="Bruemmer F."/>
            <person name="Labrenz M."/>
            <person name="Spormann A.M."/>
            <person name="Op den Camp H."/>
            <person name="Overmann J."/>
            <person name="Amann R."/>
            <person name="Jetten M.S.M."/>
            <person name="Mascher T."/>
            <person name="Medema M.H."/>
            <person name="Devos D.P."/>
            <person name="Kaster A.-K."/>
            <person name="Ovreas L."/>
            <person name="Rohde M."/>
            <person name="Galperin M.Y."/>
            <person name="Jogler C."/>
        </authorList>
    </citation>
    <scope>NUCLEOTIDE SEQUENCE [LARGE SCALE GENOMIC DNA]</scope>
    <source>
        <strain evidence="1 2">Poly30</strain>
    </source>
</reference>
<dbReference type="EMBL" id="CP036434">
    <property type="protein sequence ID" value="QDV04534.1"/>
    <property type="molecule type" value="Genomic_DNA"/>
</dbReference>
<protein>
    <submittedName>
        <fullName evidence="1">Uncharacterized protein</fullName>
    </submittedName>
</protein>
<accession>A0A518EKB5</accession>
<evidence type="ECO:0000313" key="2">
    <source>
        <dbReference type="Proteomes" id="UP000320390"/>
    </source>
</evidence>
<proteinExistence type="predicted"/>
<dbReference type="Proteomes" id="UP000320390">
    <property type="component" value="Chromosome"/>
</dbReference>
<name>A0A518EKB5_9BACT</name>
<gene>
    <name evidence="1" type="ORF">Poly30_00250</name>
</gene>
<organism evidence="1 2">
    <name type="scientific">Saltatorellus ferox</name>
    <dbReference type="NCBI Taxonomy" id="2528018"/>
    <lineage>
        <taxon>Bacteria</taxon>
        <taxon>Pseudomonadati</taxon>
        <taxon>Planctomycetota</taxon>
        <taxon>Planctomycetia</taxon>
        <taxon>Planctomycetia incertae sedis</taxon>
        <taxon>Saltatorellus</taxon>
    </lineage>
</organism>
<sequence>MEPSPLRCTGLASRAGRREACDVEAEVRRTVITTSGVDAVVTTAEFLACECMSMGGLELRHGTSGNGACGLEAEFLQRLGSA</sequence>